<protein>
    <submittedName>
        <fullName evidence="1">Uncharacterized protein</fullName>
    </submittedName>
</protein>
<organism evidence="1">
    <name type="scientific">uncultured marine microorganism HF4000_137B17</name>
    <dbReference type="NCBI Taxonomy" id="455523"/>
    <lineage>
        <taxon>unclassified sequences</taxon>
        <taxon>environmental samples</taxon>
    </lineage>
</organism>
<dbReference type="AlphaFoldDB" id="B3T260"/>
<proteinExistence type="predicted"/>
<dbReference type="EMBL" id="EU016582">
    <property type="protein sequence ID" value="ABZ06669.1"/>
    <property type="molecule type" value="Genomic_DNA"/>
</dbReference>
<name>B3T260_9ZZZZ</name>
<accession>B3T260</accession>
<evidence type="ECO:0000313" key="1">
    <source>
        <dbReference type="EMBL" id="ABZ06669.1"/>
    </source>
</evidence>
<reference evidence="1" key="1">
    <citation type="journal article" date="2008" name="ISME J.">
        <title>Genomic patterns of recombination, clonal divergence and environment in marine microbial populations.</title>
        <authorList>
            <person name="Konstantinidis K.T."/>
            <person name="Delong E.F."/>
        </authorList>
    </citation>
    <scope>NUCLEOTIDE SEQUENCE</scope>
</reference>
<sequence>MSEGSAVVVCQGRHDQSPDDAFASGAAEPSADCGLIHAPVCRQLLNRLAKFVVTHGNVHQVADGTLIAISGALHQPLPLLVHVRASIHK</sequence>
<gene>
    <name evidence="1" type="ORF">ALOHA_HF4000137B17ctg1g6</name>
</gene>